<dbReference type="InterPro" id="IPR011704">
    <property type="entry name" value="ATPase_dyneun-rel_AAA"/>
</dbReference>
<dbReference type="Gene3D" id="3.40.50.300">
    <property type="entry name" value="P-loop containing nucleotide triphosphate hydrolases"/>
    <property type="match status" value="1"/>
</dbReference>
<dbReference type="Proteomes" id="UP000461730">
    <property type="component" value="Unassembled WGS sequence"/>
</dbReference>
<dbReference type="PANTHER" id="PTHR37291:SF1">
    <property type="entry name" value="TYPE IV METHYL-DIRECTED RESTRICTION ENZYME ECOKMCRB SUBUNIT"/>
    <property type="match status" value="1"/>
</dbReference>
<accession>A0A7K1UA00</accession>
<name>A0A7K1UA00_9BACT</name>
<dbReference type="PANTHER" id="PTHR37291">
    <property type="entry name" value="5-METHYLCYTOSINE-SPECIFIC RESTRICTION ENZYME B"/>
    <property type="match status" value="1"/>
</dbReference>
<dbReference type="InterPro" id="IPR052934">
    <property type="entry name" value="Methyl-DNA_Rec/Restrict_Enz"/>
</dbReference>
<dbReference type="AlphaFoldDB" id="A0A7K1UA00"/>
<protein>
    <submittedName>
        <fullName evidence="2">AAA domain-containing protein</fullName>
    </submittedName>
</protein>
<dbReference type="GO" id="GO:0005524">
    <property type="term" value="F:ATP binding"/>
    <property type="evidence" value="ECO:0007669"/>
    <property type="project" value="InterPro"/>
</dbReference>
<evidence type="ECO:0000259" key="1">
    <source>
        <dbReference type="Pfam" id="PF07728"/>
    </source>
</evidence>
<sequence length="552" mass="64288">MEHSGIIDIKNNMLPNYSGLLSADKQYIFWNQKRFSRDKPGARFYFINRWKGEALRVVLSEEKVSGKYDKGSDIWRFHYNNQVHSSSIGPDFVRLDILERRRVPEEWKWQAPLGRSQRADIWKPGIKPDNKRILRTDDLMKIFNNGQGHDELKYCRMLLQEKLSPGEGNFSEKKTSLLSNISFQDAQRKVLMAIKTKPFLILAGVSGTGKSRLVRTLAYRTCTEKSLRYKHCPGNFELLKVKSNWHDSTELLGHPTQLGGILKYVSSAFIRFLIKAWKYKDVPFFLCLDEMNLAPVERYFAEYLSLLETRRYDNDSMNSDAFISKEDIRRYAEADNAFWSQLELDTDPVLRRQFLKYGITLPPNLIVIGTVNMDETTHTFSRKVLDRAMTIEMDIVDMEDGLLEYSQSWEYPSEFIAPGFLLDRLPGGYDAYHKNVTVGKRIIDELKAINEVLEHSPFRIAYRVRDEILAYCAYNAEIAGSSEQHGDWLNTCLDEMLLMKILSRIEGSEAKCGEIIKKLMQKVYNKFPGSYGKLEKMQWRLNNWGYTSYWQS</sequence>
<feature type="domain" description="ATPase dynein-related AAA" evidence="1">
    <location>
        <begin position="200"/>
        <end position="321"/>
    </location>
</feature>
<dbReference type="RefSeq" id="WP_157308550.1">
    <property type="nucleotide sequence ID" value="NZ_WRXN01000011.1"/>
</dbReference>
<proteinExistence type="predicted"/>
<evidence type="ECO:0000313" key="2">
    <source>
        <dbReference type="EMBL" id="MVT11128.1"/>
    </source>
</evidence>
<reference evidence="2 3" key="1">
    <citation type="submission" date="2019-12" db="EMBL/GenBank/DDBJ databases">
        <title>Chitinophaga sp. strain ysch24 (GDMCC 1.1355), whole genome shotgun sequence.</title>
        <authorList>
            <person name="Zhang X."/>
        </authorList>
    </citation>
    <scope>NUCLEOTIDE SEQUENCE [LARGE SCALE GENOMIC DNA]</scope>
    <source>
        <strain evidence="3">ysch24</strain>
    </source>
</reference>
<comment type="caution">
    <text evidence="2">The sequence shown here is derived from an EMBL/GenBank/DDBJ whole genome shotgun (WGS) entry which is preliminary data.</text>
</comment>
<dbReference type="InterPro" id="IPR027417">
    <property type="entry name" value="P-loop_NTPase"/>
</dbReference>
<dbReference type="EMBL" id="WRXN01000011">
    <property type="protein sequence ID" value="MVT11128.1"/>
    <property type="molecule type" value="Genomic_DNA"/>
</dbReference>
<dbReference type="Pfam" id="PF07728">
    <property type="entry name" value="AAA_5"/>
    <property type="match status" value="1"/>
</dbReference>
<dbReference type="GO" id="GO:0016887">
    <property type="term" value="F:ATP hydrolysis activity"/>
    <property type="evidence" value="ECO:0007669"/>
    <property type="project" value="InterPro"/>
</dbReference>
<evidence type="ECO:0000313" key="3">
    <source>
        <dbReference type="Proteomes" id="UP000461730"/>
    </source>
</evidence>
<dbReference type="SUPFAM" id="SSF52540">
    <property type="entry name" value="P-loop containing nucleoside triphosphate hydrolases"/>
    <property type="match status" value="1"/>
</dbReference>
<keyword evidence="3" id="KW-1185">Reference proteome</keyword>
<organism evidence="2 3">
    <name type="scientific">Chitinophaga tropicalis</name>
    <dbReference type="NCBI Taxonomy" id="2683588"/>
    <lineage>
        <taxon>Bacteria</taxon>
        <taxon>Pseudomonadati</taxon>
        <taxon>Bacteroidota</taxon>
        <taxon>Chitinophagia</taxon>
        <taxon>Chitinophagales</taxon>
        <taxon>Chitinophagaceae</taxon>
        <taxon>Chitinophaga</taxon>
    </lineage>
</organism>
<gene>
    <name evidence="2" type="ORF">GO493_22865</name>
</gene>